<dbReference type="SUPFAM" id="SSF53822">
    <property type="entry name" value="Periplasmic binding protein-like I"/>
    <property type="match status" value="1"/>
</dbReference>
<dbReference type="PROSITE" id="PS51257">
    <property type="entry name" value="PROKAR_LIPOPROTEIN"/>
    <property type="match status" value="1"/>
</dbReference>
<dbReference type="CDD" id="cd06339">
    <property type="entry name" value="PBP1_YraM_LppC_lipoprotein-like"/>
    <property type="match status" value="1"/>
</dbReference>
<dbReference type="PANTHER" id="PTHR30483:SF6">
    <property type="entry name" value="PERIPLASMIC BINDING PROTEIN OF ABC TRANSPORTER FOR NATURAL AMINO ACIDS"/>
    <property type="match status" value="1"/>
</dbReference>
<reference evidence="5 6" key="1">
    <citation type="submission" date="2020-06" db="EMBL/GenBank/DDBJ databases">
        <title>Genome sequence of 2 isolates from Red Sea Mangroves.</title>
        <authorList>
            <person name="Sefrji F."/>
            <person name="Michoud G."/>
            <person name="Merlino G."/>
            <person name="Daffonchio D."/>
        </authorList>
    </citation>
    <scope>NUCLEOTIDE SEQUENCE [LARGE SCALE GENOMIC DNA]</scope>
    <source>
        <strain evidence="5 6">R1DC25</strain>
    </source>
</reference>
<evidence type="ECO:0000313" key="5">
    <source>
        <dbReference type="EMBL" id="QPC43413.1"/>
    </source>
</evidence>
<comment type="similarity">
    <text evidence="1">Belongs to the leucine-binding protein family.</text>
</comment>
<sequence>MAAALRVLLFAGLAVGLAGCSSNMGSLFGSSGSSSRQAQPAPGAVNSQAANINQQGVKVGLLLPLSSGGDSARVAKAMKQAAELAMLDSGSPGIVLVTKDTQGSASGARQAAQAALNEGAQLILGPLFSSSVQAVAPVARQQSVPVIAFSSVSSVADAGVYLMSFPPEQEVASVTRYAIAQGLRNIAALVPQSQYGNTVERALHDTARANGGRIVALERFARNQQSVAEPAKRVASVVSDQSRNVQALMIAEGGTLLRAIGATLNDAGVNASSVKTLGTGLWDDQTVRTVPIAINGWYAGVSPNLVSRFDQKYAATYGGSPPRLASLAYDAVSMAIAMERSGGGSFSSSQITNSQGFQGMNGLFRFRTDGRIERGLAILEVTPSGPRVVQPAPSRFSGTGF</sequence>
<dbReference type="GO" id="GO:0006865">
    <property type="term" value="P:amino acid transport"/>
    <property type="evidence" value="ECO:0007669"/>
    <property type="project" value="UniProtKB-KW"/>
</dbReference>
<organism evidence="5 6">
    <name type="scientific">Kaustia mangrovi</name>
    <dbReference type="NCBI Taxonomy" id="2593653"/>
    <lineage>
        <taxon>Bacteria</taxon>
        <taxon>Pseudomonadati</taxon>
        <taxon>Pseudomonadota</taxon>
        <taxon>Alphaproteobacteria</taxon>
        <taxon>Hyphomicrobiales</taxon>
        <taxon>Parvibaculaceae</taxon>
        <taxon>Kaustia</taxon>
    </lineage>
</organism>
<dbReference type="RefSeq" id="WP_213160775.1">
    <property type="nucleotide sequence ID" value="NZ_CP058214.1"/>
</dbReference>
<protein>
    <submittedName>
        <fullName evidence="5">Penicillin-binding protein activator</fullName>
    </submittedName>
</protein>
<keyword evidence="2" id="KW-0732">Signal</keyword>
<gene>
    <name evidence="5" type="ORF">HW532_12330</name>
</gene>
<dbReference type="AlphaFoldDB" id="A0A7S8C4V5"/>
<dbReference type="InterPro" id="IPR028081">
    <property type="entry name" value="Leu-bd"/>
</dbReference>
<keyword evidence="3" id="KW-0029">Amino-acid transport</keyword>
<evidence type="ECO:0000313" key="6">
    <source>
        <dbReference type="Proteomes" id="UP000593594"/>
    </source>
</evidence>
<evidence type="ECO:0000256" key="1">
    <source>
        <dbReference type="ARBA" id="ARBA00010062"/>
    </source>
</evidence>
<dbReference type="KEGG" id="kmn:HW532_12330"/>
<proteinExistence type="inferred from homology"/>
<keyword evidence="6" id="KW-1185">Reference proteome</keyword>
<accession>A0A7S8C4V5</accession>
<dbReference type="EMBL" id="CP058214">
    <property type="protein sequence ID" value="QPC43413.1"/>
    <property type="molecule type" value="Genomic_DNA"/>
</dbReference>
<evidence type="ECO:0000256" key="2">
    <source>
        <dbReference type="ARBA" id="ARBA00022729"/>
    </source>
</evidence>
<dbReference type="PANTHER" id="PTHR30483">
    <property type="entry name" value="LEUCINE-SPECIFIC-BINDING PROTEIN"/>
    <property type="match status" value="1"/>
</dbReference>
<dbReference type="Pfam" id="PF13458">
    <property type="entry name" value="Peripla_BP_6"/>
    <property type="match status" value="1"/>
</dbReference>
<feature type="domain" description="Leucine-binding protein" evidence="4">
    <location>
        <begin position="57"/>
        <end position="385"/>
    </location>
</feature>
<keyword evidence="3" id="KW-0813">Transport</keyword>
<name>A0A7S8C4V5_9HYPH</name>
<dbReference type="InterPro" id="IPR028082">
    <property type="entry name" value="Peripla_BP_I"/>
</dbReference>
<evidence type="ECO:0000256" key="3">
    <source>
        <dbReference type="ARBA" id="ARBA00022970"/>
    </source>
</evidence>
<dbReference type="Proteomes" id="UP000593594">
    <property type="component" value="Chromosome"/>
</dbReference>
<dbReference type="Gene3D" id="3.40.50.2300">
    <property type="match status" value="2"/>
</dbReference>
<dbReference type="InterPro" id="IPR051010">
    <property type="entry name" value="BCAA_transport"/>
</dbReference>
<evidence type="ECO:0000259" key="4">
    <source>
        <dbReference type="Pfam" id="PF13458"/>
    </source>
</evidence>